<dbReference type="Proteomes" id="UP000030066">
    <property type="component" value="Chromosome"/>
</dbReference>
<evidence type="ECO:0000313" key="4">
    <source>
        <dbReference type="Proteomes" id="UP000030066"/>
    </source>
</evidence>
<keyword evidence="1" id="KW-0472">Membrane</keyword>
<feature type="chain" id="PRO_5001937482" evidence="2">
    <location>
        <begin position="22"/>
        <end position="185"/>
    </location>
</feature>
<gene>
    <name evidence="3" type="ORF">MGM1_2280</name>
</gene>
<name>A0A097SSP5_9BACT</name>
<evidence type="ECO:0000256" key="1">
    <source>
        <dbReference type="SAM" id="Phobius"/>
    </source>
</evidence>
<feature type="transmembrane region" description="Helical" evidence="1">
    <location>
        <begin position="154"/>
        <end position="174"/>
    </location>
</feature>
<dbReference type="EMBL" id="CP007711">
    <property type="protein sequence ID" value="AIV03605.1"/>
    <property type="molecule type" value="Genomic_DNA"/>
</dbReference>
<keyword evidence="1" id="KW-0812">Transmembrane</keyword>
<evidence type="ECO:0000313" key="3">
    <source>
        <dbReference type="EMBL" id="AIV03605.1"/>
    </source>
</evidence>
<feature type="signal peptide" evidence="2">
    <location>
        <begin position="1"/>
        <end position="21"/>
    </location>
</feature>
<dbReference type="STRING" id="1318617.MGM1_2280"/>
<dbReference type="AlphaFoldDB" id="A0A097SSP5"/>
<protein>
    <submittedName>
        <fullName evidence="3">Uncharacterized protein</fullName>
    </submittedName>
</protein>
<dbReference type="HOGENOM" id="CLU_1458778_0_0_14"/>
<keyword evidence="1" id="KW-1133">Transmembrane helix</keyword>
<organism evidence="3 4">
    <name type="scientific">Candidatus Malacoplasma girerdii</name>
    <dbReference type="NCBI Taxonomy" id="1318617"/>
    <lineage>
        <taxon>Bacteria</taxon>
        <taxon>Bacillati</taxon>
        <taxon>Mycoplasmatota</taxon>
        <taxon>Mycoplasmoidales</taxon>
        <taxon>Mycoplasmoidaceae</taxon>
        <taxon>Malacoplasma</taxon>
    </lineage>
</organism>
<accession>A0A097SSP5</accession>
<sequence length="185" mass="20928">MKKIRLFKRFSLILSSVIALGAIVTLAQKNNNYVFNSNNDKKAEPVHQKLEFNKDDYTQIDWIGNRGWSIGGFKRGSEDITNKLAQYHLRWNNWALSSISNVKIDLTNLRIKVKYTAPIISNTAYEQDTNAFSVKIGVFTPPAPPIPPTISTKAWIIIGSSMGVGILLIATVLISRRYYRLKQTL</sequence>
<dbReference type="KEGG" id="mgj:MGM1_2280"/>
<reference evidence="3 4" key="1">
    <citation type="journal article" date="2014" name="PLoS ONE">
        <title>An emerging Mycoplasma associated with trichomoniasis, vaginal infection and disease.</title>
        <authorList>
            <consortium name="Vaginal Microbiome Consortium"/>
            <person name="Fettweis J.M."/>
            <person name="Serrano M.G."/>
            <person name="Huang B."/>
            <person name="Brooks J.P."/>
            <person name="Glascock A.L."/>
            <person name="Sheth N.U."/>
            <person name="Strauss J.F.III."/>
            <person name="Jefferson K.K."/>
            <person name="Buck G.A."/>
        </authorList>
    </citation>
    <scope>NUCLEOTIDE SEQUENCE [LARGE SCALE GENOMIC DNA]</scope>
    <source>
        <strain evidence="3 4">VCU_M1</strain>
    </source>
</reference>
<keyword evidence="2" id="KW-0732">Signal</keyword>
<proteinExistence type="predicted"/>
<evidence type="ECO:0000256" key="2">
    <source>
        <dbReference type="SAM" id="SignalP"/>
    </source>
</evidence>
<keyword evidence="4" id="KW-1185">Reference proteome</keyword>